<dbReference type="PANTHER" id="PTHR43736">
    <property type="entry name" value="ADP-RIBOSE PYROPHOSPHATASE"/>
    <property type="match status" value="1"/>
</dbReference>
<dbReference type="InterPro" id="IPR000086">
    <property type="entry name" value="NUDIX_hydrolase_dom"/>
</dbReference>
<evidence type="ECO:0000256" key="2">
    <source>
        <dbReference type="ARBA" id="ARBA00022801"/>
    </source>
</evidence>
<dbReference type="SUPFAM" id="SSF55811">
    <property type="entry name" value="Nudix"/>
    <property type="match status" value="1"/>
</dbReference>
<feature type="domain" description="Nudix hydrolase" evidence="4">
    <location>
        <begin position="6"/>
        <end position="157"/>
    </location>
</feature>
<dbReference type="InterPro" id="IPR020476">
    <property type="entry name" value="Nudix_hydrolase"/>
</dbReference>
<dbReference type="NCBIfam" id="TIGR02705">
    <property type="entry name" value="nudix_YtkD"/>
    <property type="match status" value="1"/>
</dbReference>
<dbReference type="PROSITE" id="PS00893">
    <property type="entry name" value="NUDIX_BOX"/>
    <property type="match status" value="1"/>
</dbReference>
<dbReference type="PRINTS" id="PR00502">
    <property type="entry name" value="NUDIXFAMILY"/>
</dbReference>
<dbReference type="AlphaFoldDB" id="A0A556P6M1"/>
<dbReference type="Pfam" id="PF00293">
    <property type="entry name" value="NUDIX"/>
    <property type="match status" value="1"/>
</dbReference>
<dbReference type="Proteomes" id="UP000316425">
    <property type="component" value="Unassembled WGS sequence"/>
</dbReference>
<dbReference type="RefSeq" id="WP_144089650.1">
    <property type="nucleotide sequence ID" value="NZ_VMHE01000038.1"/>
</dbReference>
<evidence type="ECO:0000256" key="3">
    <source>
        <dbReference type="RuleBase" id="RU003476"/>
    </source>
</evidence>
<organism evidence="5 6">
    <name type="scientific">Allobacillus salarius</name>
    <dbReference type="NCBI Taxonomy" id="1955272"/>
    <lineage>
        <taxon>Bacteria</taxon>
        <taxon>Bacillati</taxon>
        <taxon>Bacillota</taxon>
        <taxon>Bacilli</taxon>
        <taxon>Bacillales</taxon>
        <taxon>Bacillaceae</taxon>
        <taxon>Allobacillus</taxon>
    </lineage>
</organism>
<reference evidence="5 6" key="1">
    <citation type="submission" date="2019-07" db="EMBL/GenBank/DDBJ databases">
        <title>Allobacillus sp. nov. SKP isolated from shrimp paste of Euphausiacea.</title>
        <authorList>
            <person name="Kanchanasin P."/>
            <person name="Tanasupawat S."/>
            <person name="Shi W."/>
            <person name="Wu L."/>
            <person name="Ma J."/>
        </authorList>
    </citation>
    <scope>NUCLEOTIDE SEQUENCE [LARGE SCALE GENOMIC DNA]</scope>
    <source>
        <strain evidence="5 6">SKP4-8</strain>
    </source>
</reference>
<comment type="caution">
    <text evidence="5">The sequence shown here is derived from an EMBL/GenBank/DDBJ whole genome shotgun (WGS) entry which is preliminary data.</text>
</comment>
<dbReference type="EMBL" id="VMHE01000038">
    <property type="protein sequence ID" value="TSJ60035.1"/>
    <property type="molecule type" value="Genomic_DNA"/>
</dbReference>
<dbReference type="InterPro" id="IPR015797">
    <property type="entry name" value="NUDIX_hydrolase-like_dom_sf"/>
</dbReference>
<dbReference type="InterPro" id="IPR020084">
    <property type="entry name" value="NUDIX_hydrolase_CS"/>
</dbReference>
<accession>A0A556P6M1</accession>
<keyword evidence="2 3" id="KW-0378">Hydrolase</keyword>
<protein>
    <submittedName>
        <fullName evidence="5">Nucleoside triphosphatase YtkD</fullName>
    </submittedName>
</protein>
<sequence length="157" mass="18455">MNTFKDYYNNEVKFAIREQPFSENPQHVWVITRYGDKWLLTKHGDRGMEFPGGKVEPGENAPEAAIREVFEETGGVVNHLEFIGQYYVDGKSDYIIKNVYFAHVDEMTEQVHYFETDGPVLLNQLPDNVKKDKRFSFMMRDEILPLSLKEIEKRELM</sequence>
<dbReference type="CDD" id="cd04665">
    <property type="entry name" value="NUDIX_RppH"/>
    <property type="match status" value="1"/>
</dbReference>
<dbReference type="PANTHER" id="PTHR43736:SF1">
    <property type="entry name" value="DIHYDRONEOPTERIN TRIPHOSPHATE DIPHOSPHATASE"/>
    <property type="match status" value="1"/>
</dbReference>
<dbReference type="Gene3D" id="3.90.79.10">
    <property type="entry name" value="Nucleoside Triphosphate Pyrophosphohydrolase"/>
    <property type="match status" value="1"/>
</dbReference>
<comment type="similarity">
    <text evidence="1 3">Belongs to the Nudix hydrolase family.</text>
</comment>
<gene>
    <name evidence="5" type="primary">ytkD</name>
    <name evidence="5" type="ORF">FPQ13_12445</name>
</gene>
<name>A0A556P6M1_9BACI</name>
<dbReference type="OrthoDB" id="9131041at2"/>
<evidence type="ECO:0000259" key="4">
    <source>
        <dbReference type="PROSITE" id="PS51462"/>
    </source>
</evidence>
<evidence type="ECO:0000313" key="5">
    <source>
        <dbReference type="EMBL" id="TSJ60035.1"/>
    </source>
</evidence>
<dbReference type="PROSITE" id="PS51462">
    <property type="entry name" value="NUDIX"/>
    <property type="match status" value="1"/>
</dbReference>
<evidence type="ECO:0000313" key="6">
    <source>
        <dbReference type="Proteomes" id="UP000316425"/>
    </source>
</evidence>
<keyword evidence="6" id="KW-1185">Reference proteome</keyword>
<evidence type="ECO:0000256" key="1">
    <source>
        <dbReference type="ARBA" id="ARBA00005582"/>
    </source>
</evidence>
<dbReference type="InterPro" id="IPR014078">
    <property type="entry name" value="Nudix_YtkD"/>
</dbReference>
<dbReference type="GO" id="GO:0016787">
    <property type="term" value="F:hydrolase activity"/>
    <property type="evidence" value="ECO:0007669"/>
    <property type="project" value="UniProtKB-KW"/>
</dbReference>
<proteinExistence type="inferred from homology"/>